<protein>
    <submittedName>
        <fullName evidence="2">Uncharacterized protein</fullName>
    </submittedName>
</protein>
<evidence type="ECO:0000313" key="3">
    <source>
        <dbReference type="Proteomes" id="UP000054630"/>
    </source>
</evidence>
<gene>
    <name evidence="2" type="ORF">T07_1449</name>
</gene>
<dbReference type="AlphaFoldDB" id="A0A0V0SDN9"/>
<name>A0A0V0SDN9_9BILA</name>
<keyword evidence="1" id="KW-0812">Transmembrane</keyword>
<keyword evidence="3" id="KW-1185">Reference proteome</keyword>
<reference evidence="2 3" key="1">
    <citation type="submission" date="2015-01" db="EMBL/GenBank/DDBJ databases">
        <title>Evolution of Trichinella species and genotypes.</title>
        <authorList>
            <person name="Korhonen P.K."/>
            <person name="Edoardo P."/>
            <person name="Giuseppe L.R."/>
            <person name="Gasser R.B."/>
        </authorList>
    </citation>
    <scope>NUCLEOTIDE SEQUENCE [LARGE SCALE GENOMIC DNA]</scope>
    <source>
        <strain evidence="2">ISS37</strain>
    </source>
</reference>
<dbReference type="OrthoDB" id="5920747at2759"/>
<keyword evidence="1" id="KW-1133">Transmembrane helix</keyword>
<keyword evidence="1" id="KW-0472">Membrane</keyword>
<sequence length="206" mass="23066">MVNQSKPIEEQLKKIFSQQVGFTVERCAISARQVESSSNAGAMTLTEGWTTGVDALLHIVQSRKTIVTMPEDFKLSFCRKLNLNGHVVQQTREACKRKQDEQADPCLLALAHKLRRKWRTNKQFRSFDKNNNPRLSVGVIMAMVSTFFLFVFTDNGRKLLCGTGDVLDVHGNARPTRQSGVVPMRNFGAPSAAQRRLAAETARTLT</sequence>
<organism evidence="2 3">
    <name type="scientific">Trichinella nelsoni</name>
    <dbReference type="NCBI Taxonomy" id="6336"/>
    <lineage>
        <taxon>Eukaryota</taxon>
        <taxon>Metazoa</taxon>
        <taxon>Ecdysozoa</taxon>
        <taxon>Nematoda</taxon>
        <taxon>Enoplea</taxon>
        <taxon>Dorylaimia</taxon>
        <taxon>Trichinellida</taxon>
        <taxon>Trichinellidae</taxon>
        <taxon>Trichinella</taxon>
    </lineage>
</organism>
<comment type="caution">
    <text evidence="2">The sequence shown here is derived from an EMBL/GenBank/DDBJ whole genome shotgun (WGS) entry which is preliminary data.</text>
</comment>
<evidence type="ECO:0000256" key="1">
    <source>
        <dbReference type="SAM" id="Phobius"/>
    </source>
</evidence>
<accession>A0A0V0SDN9</accession>
<proteinExistence type="predicted"/>
<evidence type="ECO:0000313" key="2">
    <source>
        <dbReference type="EMBL" id="KRX24912.1"/>
    </source>
</evidence>
<dbReference type="Proteomes" id="UP000054630">
    <property type="component" value="Unassembled WGS sequence"/>
</dbReference>
<feature type="transmembrane region" description="Helical" evidence="1">
    <location>
        <begin position="135"/>
        <end position="153"/>
    </location>
</feature>
<dbReference type="EMBL" id="JYDL01000015">
    <property type="protein sequence ID" value="KRX24912.1"/>
    <property type="molecule type" value="Genomic_DNA"/>
</dbReference>